<dbReference type="GO" id="GO:0004519">
    <property type="term" value="F:endonuclease activity"/>
    <property type="evidence" value="ECO:0007669"/>
    <property type="project" value="UniProtKB-KW"/>
</dbReference>
<accession>A0A430G123</accession>
<evidence type="ECO:0000313" key="1">
    <source>
        <dbReference type="EMBL" id="RSY81071.1"/>
    </source>
</evidence>
<dbReference type="AlphaFoldDB" id="A0A430G123"/>
<dbReference type="Gene3D" id="1.10.30.50">
    <property type="match status" value="1"/>
</dbReference>
<reference evidence="1 2" key="1">
    <citation type="submission" date="2018-07" db="EMBL/GenBank/DDBJ databases">
        <title>Genomic and Epidemiologic Investigation of an Indolent Hospital Outbreak.</title>
        <authorList>
            <person name="Johnson R.C."/>
            <person name="Deming C."/>
            <person name="Conlan S."/>
            <person name="Zellmer C.J."/>
            <person name="Michelin A.V."/>
            <person name="Lee-Lin S."/>
            <person name="Thomas P.J."/>
            <person name="Park M."/>
            <person name="Weingarten R.A."/>
            <person name="Less J."/>
            <person name="Dekker J.P."/>
            <person name="Frank K.M."/>
            <person name="Musser K.A."/>
            <person name="Mcquiston J.R."/>
            <person name="Henderson D.K."/>
            <person name="Lau A.F."/>
            <person name="Palmore T.N."/>
            <person name="Segre J.A."/>
        </authorList>
    </citation>
    <scope>NUCLEOTIDE SEQUENCE [LARGE SCALE GENOMIC DNA]</scope>
    <source>
        <strain evidence="1 2">SK-CDC1_0717</strain>
    </source>
</reference>
<dbReference type="CDD" id="cd00085">
    <property type="entry name" value="HNHc"/>
    <property type="match status" value="1"/>
</dbReference>
<keyword evidence="1" id="KW-0255">Endonuclease</keyword>
<dbReference type="Proteomes" id="UP000287746">
    <property type="component" value="Unassembled WGS sequence"/>
</dbReference>
<keyword evidence="1" id="KW-0378">Hydrolase</keyword>
<protein>
    <submittedName>
        <fullName evidence="1">HNH endonuclease</fullName>
    </submittedName>
</protein>
<organism evidence="1 2">
    <name type="scientific">Sphingomonas koreensis</name>
    <dbReference type="NCBI Taxonomy" id="93064"/>
    <lineage>
        <taxon>Bacteria</taxon>
        <taxon>Pseudomonadati</taxon>
        <taxon>Pseudomonadota</taxon>
        <taxon>Alphaproteobacteria</taxon>
        <taxon>Sphingomonadales</taxon>
        <taxon>Sphingomonadaceae</taxon>
        <taxon>Sphingomonas</taxon>
    </lineage>
</organism>
<proteinExistence type="predicted"/>
<dbReference type="InterPro" id="IPR003615">
    <property type="entry name" value="HNH_nuc"/>
</dbReference>
<dbReference type="RefSeq" id="WP_126005033.1">
    <property type="nucleotide sequence ID" value="NZ_QQYZ01000015.1"/>
</dbReference>
<keyword evidence="1" id="KW-0540">Nuclease</keyword>
<name>A0A430G123_9SPHN</name>
<dbReference type="EMBL" id="QQYZ01000015">
    <property type="protein sequence ID" value="RSY81071.1"/>
    <property type="molecule type" value="Genomic_DNA"/>
</dbReference>
<sequence>MRHLPMPEDAGDDVIERQCARPGWGARRVAWLAAAAAYRHERGNPWKVAPAGFGPRAQAELRQLYDTRGRGGVIARIRRPAGGYSCCPMCGSLGGRSLDHALPRADFPEFSILRENLVPACTMCNSDEKGSTYRGRRPERFIHPYYDRWASQALWRIEFAPDLDVLQFQAIPLGSVPRRYRRVVQFHVSKVLGKEWRDAVRRDWGSLPQSLRLRLGAAADEVAIRHELELRLVNAMLTYGANCWDAGFLRGALADAHVVPKLVERIQALPA</sequence>
<gene>
    <name evidence="1" type="ORF">DAH66_15375</name>
</gene>
<evidence type="ECO:0000313" key="2">
    <source>
        <dbReference type="Proteomes" id="UP000287746"/>
    </source>
</evidence>
<comment type="caution">
    <text evidence="1">The sequence shown here is derived from an EMBL/GenBank/DDBJ whole genome shotgun (WGS) entry which is preliminary data.</text>
</comment>